<dbReference type="Pfam" id="PF04286">
    <property type="entry name" value="DUF445"/>
    <property type="match status" value="1"/>
</dbReference>
<proteinExistence type="predicted"/>
<dbReference type="AlphaFoldDB" id="A0A317R9M4"/>
<dbReference type="InterPro" id="IPR007383">
    <property type="entry name" value="DUF445"/>
</dbReference>
<keyword evidence="2" id="KW-1133">Transmembrane helix</keyword>
<evidence type="ECO:0000313" key="3">
    <source>
        <dbReference type="EMBL" id="PWW44373.1"/>
    </source>
</evidence>
<evidence type="ECO:0000256" key="2">
    <source>
        <dbReference type="SAM" id="Phobius"/>
    </source>
</evidence>
<keyword evidence="2" id="KW-0812">Transmembrane</keyword>
<dbReference type="EMBL" id="QGUB01000008">
    <property type="protein sequence ID" value="PWW44373.1"/>
    <property type="molecule type" value="Genomic_DNA"/>
</dbReference>
<gene>
    <name evidence="3" type="ORF">DFR36_10850</name>
</gene>
<dbReference type="GO" id="GO:0005886">
    <property type="term" value="C:plasma membrane"/>
    <property type="evidence" value="ECO:0007669"/>
    <property type="project" value="TreeGrafter"/>
</dbReference>
<name>A0A317R9M4_9BURK</name>
<evidence type="ECO:0000256" key="1">
    <source>
        <dbReference type="SAM" id="MobiDB-lite"/>
    </source>
</evidence>
<protein>
    <submittedName>
        <fullName evidence="3">Uncharacterized membrane-anchored protein YjiN (DUF445 family)</fullName>
    </submittedName>
</protein>
<feature type="transmembrane region" description="Helical" evidence="2">
    <location>
        <begin position="44"/>
        <end position="65"/>
    </location>
</feature>
<keyword evidence="4" id="KW-1185">Reference proteome</keyword>
<feature type="compositionally biased region" description="Low complexity" evidence="1">
    <location>
        <begin position="17"/>
        <end position="27"/>
    </location>
</feature>
<sequence length="458" mass="50365">MLGGMHAPTTEEPSPRGPGAASLPASSAVSPDHARQLARAKRQATGLLVMVLVFALTHVLPPGLWVSCLRAVAEAAMVGALADWFAVSALFRRIPLPLVHRHTDIIARNKDRIGGNLASFVRDEFLDAPSLVALIRRHDPADLLAQWLTAPANAQLLGRQVARLALTALDTVEDERIQAFLARAARALVGQLDISRSMAAALAALTHEGRHQALVDALLARLGESVRKPETRAFVAETLLQWLRREHPLKQKMLPTDWLTGKGAGAITHAVDALLKTIAEDPRHELREALDGAVERLIERLQTDPDWARRGEEVRRYLQNDEVLARYVRHLWQDVRRKLREDLLDEDSQLAQRVAGMGRWLGRSLAQDAALRVRLNVRLELWAATFAPEVAQSVAEHIQATVQRWDASETARLVELHIGPDLQYIRINGTVVGGLIGLLLFAVAHAGALWALVAPRAG</sequence>
<evidence type="ECO:0000313" key="4">
    <source>
        <dbReference type="Proteomes" id="UP000246483"/>
    </source>
</evidence>
<keyword evidence="2" id="KW-0472">Membrane</keyword>
<dbReference type="PANTHER" id="PTHR38442">
    <property type="entry name" value="INNER MEMBRANE PROTEIN-RELATED"/>
    <property type="match status" value="1"/>
</dbReference>
<feature type="region of interest" description="Disordered" evidence="1">
    <location>
        <begin position="1"/>
        <end position="27"/>
    </location>
</feature>
<organism evidence="3 4">
    <name type="scientific">Melaminivora alkalimesophila</name>
    <dbReference type="NCBI Taxonomy" id="1165852"/>
    <lineage>
        <taxon>Bacteria</taxon>
        <taxon>Pseudomonadati</taxon>
        <taxon>Pseudomonadota</taxon>
        <taxon>Betaproteobacteria</taxon>
        <taxon>Burkholderiales</taxon>
        <taxon>Comamonadaceae</taxon>
        <taxon>Melaminivora</taxon>
    </lineage>
</organism>
<dbReference type="Proteomes" id="UP000246483">
    <property type="component" value="Unassembled WGS sequence"/>
</dbReference>
<feature type="transmembrane region" description="Helical" evidence="2">
    <location>
        <begin position="431"/>
        <end position="453"/>
    </location>
</feature>
<reference evidence="3 4" key="1">
    <citation type="submission" date="2018-05" db="EMBL/GenBank/DDBJ databases">
        <title>Genomic Encyclopedia of Type Strains, Phase IV (KMG-IV): sequencing the most valuable type-strain genomes for metagenomic binning, comparative biology and taxonomic classification.</title>
        <authorList>
            <person name="Goeker M."/>
        </authorList>
    </citation>
    <scope>NUCLEOTIDE SEQUENCE [LARGE SCALE GENOMIC DNA]</scope>
    <source>
        <strain evidence="3 4">DSM 26006</strain>
    </source>
</reference>
<dbReference type="PANTHER" id="PTHR38442:SF1">
    <property type="entry name" value="INNER MEMBRANE PROTEIN"/>
    <property type="match status" value="1"/>
</dbReference>
<accession>A0A317R9M4</accession>
<comment type="caution">
    <text evidence="3">The sequence shown here is derived from an EMBL/GenBank/DDBJ whole genome shotgun (WGS) entry which is preliminary data.</text>
</comment>